<evidence type="ECO:0000256" key="2">
    <source>
        <dbReference type="ARBA" id="ARBA00022475"/>
    </source>
</evidence>
<evidence type="ECO:0000256" key="10">
    <source>
        <dbReference type="SAM" id="Phobius"/>
    </source>
</evidence>
<name>A0AA38ILU7_9CUCU</name>
<dbReference type="GO" id="GO:0007165">
    <property type="term" value="P:signal transduction"/>
    <property type="evidence" value="ECO:0007669"/>
    <property type="project" value="UniProtKB-KW"/>
</dbReference>
<dbReference type="PANTHER" id="PTHR21137">
    <property type="entry name" value="ODORANT RECEPTOR"/>
    <property type="match status" value="1"/>
</dbReference>
<keyword evidence="2" id="KW-1003">Cell membrane</keyword>
<dbReference type="GO" id="GO:0004984">
    <property type="term" value="F:olfactory receptor activity"/>
    <property type="evidence" value="ECO:0007669"/>
    <property type="project" value="InterPro"/>
</dbReference>
<keyword evidence="7 10" id="KW-0472">Membrane</keyword>
<gene>
    <name evidence="11" type="ORF">Zmor_004685</name>
</gene>
<feature type="transmembrane region" description="Helical" evidence="10">
    <location>
        <begin position="250"/>
        <end position="270"/>
    </location>
</feature>
<keyword evidence="6 10" id="KW-1133">Transmembrane helix</keyword>
<keyword evidence="9" id="KW-0807">Transducer</keyword>
<evidence type="ECO:0000256" key="3">
    <source>
        <dbReference type="ARBA" id="ARBA00022606"/>
    </source>
</evidence>
<proteinExistence type="predicted"/>
<keyword evidence="8" id="KW-0675">Receptor</keyword>
<dbReference type="Proteomes" id="UP001168821">
    <property type="component" value="Unassembled WGS sequence"/>
</dbReference>
<protein>
    <submittedName>
        <fullName evidence="11">Uncharacterized protein</fullName>
    </submittedName>
</protein>
<evidence type="ECO:0000313" key="11">
    <source>
        <dbReference type="EMBL" id="KAJ3660223.1"/>
    </source>
</evidence>
<dbReference type="PANTHER" id="PTHR21137:SF35">
    <property type="entry name" value="ODORANT RECEPTOR 19A-RELATED"/>
    <property type="match status" value="1"/>
</dbReference>
<evidence type="ECO:0000256" key="1">
    <source>
        <dbReference type="ARBA" id="ARBA00004651"/>
    </source>
</evidence>
<dbReference type="EMBL" id="JALNTZ010000002">
    <property type="protein sequence ID" value="KAJ3660223.1"/>
    <property type="molecule type" value="Genomic_DNA"/>
</dbReference>
<feature type="transmembrane region" description="Helical" evidence="10">
    <location>
        <begin position="153"/>
        <end position="178"/>
    </location>
</feature>
<dbReference type="AlphaFoldDB" id="A0AA38ILU7"/>
<comment type="caution">
    <text evidence="11">The sequence shown here is derived from an EMBL/GenBank/DDBJ whole genome shotgun (WGS) entry which is preliminary data.</text>
</comment>
<dbReference type="Pfam" id="PF02949">
    <property type="entry name" value="7tm_6"/>
    <property type="match status" value="1"/>
</dbReference>
<organism evidence="11 12">
    <name type="scientific">Zophobas morio</name>
    <dbReference type="NCBI Taxonomy" id="2755281"/>
    <lineage>
        <taxon>Eukaryota</taxon>
        <taxon>Metazoa</taxon>
        <taxon>Ecdysozoa</taxon>
        <taxon>Arthropoda</taxon>
        <taxon>Hexapoda</taxon>
        <taxon>Insecta</taxon>
        <taxon>Pterygota</taxon>
        <taxon>Neoptera</taxon>
        <taxon>Endopterygota</taxon>
        <taxon>Coleoptera</taxon>
        <taxon>Polyphaga</taxon>
        <taxon>Cucujiformia</taxon>
        <taxon>Tenebrionidae</taxon>
        <taxon>Zophobas</taxon>
    </lineage>
</organism>
<keyword evidence="5" id="KW-0552">Olfaction</keyword>
<dbReference type="GO" id="GO:0005549">
    <property type="term" value="F:odorant binding"/>
    <property type="evidence" value="ECO:0007669"/>
    <property type="project" value="InterPro"/>
</dbReference>
<reference evidence="11" key="1">
    <citation type="journal article" date="2023" name="G3 (Bethesda)">
        <title>Whole genome assemblies of Zophobas morio and Tenebrio molitor.</title>
        <authorList>
            <person name="Kaur S."/>
            <person name="Stinson S.A."/>
            <person name="diCenzo G.C."/>
        </authorList>
    </citation>
    <scope>NUCLEOTIDE SEQUENCE</scope>
    <source>
        <strain evidence="11">QUZm001</strain>
    </source>
</reference>
<evidence type="ECO:0000256" key="7">
    <source>
        <dbReference type="ARBA" id="ARBA00023136"/>
    </source>
</evidence>
<comment type="subcellular location">
    <subcellularLocation>
        <location evidence="1">Cell membrane</location>
        <topology evidence="1">Multi-pass membrane protein</topology>
    </subcellularLocation>
</comment>
<evidence type="ECO:0000313" key="12">
    <source>
        <dbReference type="Proteomes" id="UP001168821"/>
    </source>
</evidence>
<keyword evidence="3" id="KW-0716">Sensory transduction</keyword>
<dbReference type="GO" id="GO:0005886">
    <property type="term" value="C:plasma membrane"/>
    <property type="evidence" value="ECO:0007669"/>
    <property type="project" value="UniProtKB-SubCell"/>
</dbReference>
<feature type="transmembrane region" description="Helical" evidence="10">
    <location>
        <begin position="64"/>
        <end position="92"/>
    </location>
</feature>
<evidence type="ECO:0000256" key="4">
    <source>
        <dbReference type="ARBA" id="ARBA00022692"/>
    </source>
</evidence>
<sequence>MEDATKEIQEKMKQTWFIFTLCILLSQTASLMLLISYVLPTPQDNDIIWIFKLIHVYFPQWESLLVWCLIKPTICILCYLGISVPAFAIYYYNGHISLQIYMLKHYLQNINSNASSTNYHQEVNKRLLFCVRSHTRLVKCGFKILRHAQIYVLPYRILGIAFMAGLVLLCFTVCQYFRLAGHAVTATTTLVGCAVSGQGIEDLSPEIAEAVCEVDWCDWDQPNKRIYLIFLTSTNKVFKIKYSDNISLNYSLGIEITKAVFSAMSIIYSLQRQKMN</sequence>
<evidence type="ECO:0000256" key="6">
    <source>
        <dbReference type="ARBA" id="ARBA00022989"/>
    </source>
</evidence>
<accession>A0AA38ILU7</accession>
<keyword evidence="4 10" id="KW-0812">Transmembrane</keyword>
<feature type="transmembrane region" description="Helical" evidence="10">
    <location>
        <begin position="16"/>
        <end position="39"/>
    </location>
</feature>
<keyword evidence="12" id="KW-1185">Reference proteome</keyword>
<evidence type="ECO:0000256" key="5">
    <source>
        <dbReference type="ARBA" id="ARBA00022725"/>
    </source>
</evidence>
<evidence type="ECO:0000256" key="9">
    <source>
        <dbReference type="ARBA" id="ARBA00023224"/>
    </source>
</evidence>
<evidence type="ECO:0000256" key="8">
    <source>
        <dbReference type="ARBA" id="ARBA00023170"/>
    </source>
</evidence>
<dbReference type="InterPro" id="IPR004117">
    <property type="entry name" value="7tm6_olfct_rcpt"/>
</dbReference>